<evidence type="ECO:0000256" key="1">
    <source>
        <dbReference type="SAM" id="Phobius"/>
    </source>
</evidence>
<keyword evidence="1" id="KW-0472">Membrane</keyword>
<reference evidence="2 3" key="1">
    <citation type="submission" date="2007-09" db="EMBL/GenBank/DDBJ databases">
        <title>Draft genome sequence of Eubacterium dolichum (DSM 3991).</title>
        <authorList>
            <person name="Sudarsanam P."/>
            <person name="Ley R."/>
            <person name="Guruge J."/>
            <person name="Turnbaugh P.J."/>
            <person name="Mahowald M."/>
            <person name="Liep D."/>
            <person name="Gordon J."/>
        </authorList>
    </citation>
    <scope>NUCLEOTIDE SEQUENCE [LARGE SCALE GENOMIC DNA]</scope>
    <source>
        <strain evidence="2 3">DSM 3991</strain>
    </source>
</reference>
<accession>A8RB20</accession>
<comment type="caution">
    <text evidence="2">The sequence shown here is derived from an EMBL/GenBank/DDBJ whole genome shotgun (WGS) entry which is preliminary data.</text>
</comment>
<keyword evidence="1" id="KW-1133">Transmembrane helix</keyword>
<dbReference type="STRING" id="428127.EUBDOL_00982"/>
<dbReference type="Proteomes" id="UP000004090">
    <property type="component" value="Unassembled WGS sequence"/>
</dbReference>
<name>A8RB20_9FIRM</name>
<dbReference type="eggNOG" id="ENOG5033QX9">
    <property type="taxonomic scope" value="Bacteria"/>
</dbReference>
<dbReference type="EMBL" id="ABAW02000018">
    <property type="protein sequence ID" value="EDP11803.1"/>
    <property type="molecule type" value="Genomic_DNA"/>
</dbReference>
<keyword evidence="1" id="KW-0812">Transmembrane</keyword>
<evidence type="ECO:0000313" key="2">
    <source>
        <dbReference type="EMBL" id="EDP11803.1"/>
    </source>
</evidence>
<protein>
    <submittedName>
        <fullName evidence="2">Uncharacterized protein</fullName>
    </submittedName>
</protein>
<reference evidence="2 3" key="2">
    <citation type="submission" date="2007-09" db="EMBL/GenBank/DDBJ databases">
        <authorList>
            <person name="Fulton L."/>
            <person name="Clifton S."/>
            <person name="Fulton B."/>
            <person name="Xu J."/>
            <person name="Minx P."/>
            <person name="Pepin K.H."/>
            <person name="Johnson M."/>
            <person name="Thiruvilangam P."/>
            <person name="Bhonagiri V."/>
            <person name="Nash W.E."/>
            <person name="Mardis E.R."/>
            <person name="Wilson R.K."/>
        </authorList>
    </citation>
    <scope>NUCLEOTIDE SEQUENCE [LARGE SCALE GENOMIC DNA]</scope>
    <source>
        <strain evidence="2 3">DSM 3991</strain>
    </source>
</reference>
<dbReference type="AlphaFoldDB" id="A8RB20"/>
<dbReference type="HOGENOM" id="CLU_673938_0_0_9"/>
<organism evidence="2 3">
    <name type="scientific">Amedibacillus dolichus DSM 3991</name>
    <dbReference type="NCBI Taxonomy" id="428127"/>
    <lineage>
        <taxon>Bacteria</taxon>
        <taxon>Bacillati</taxon>
        <taxon>Bacillota</taxon>
        <taxon>Erysipelotrichia</taxon>
        <taxon>Erysipelotrichales</taxon>
        <taxon>Erysipelotrichaceae</taxon>
        <taxon>Amedibacillus</taxon>
    </lineage>
</organism>
<proteinExistence type="predicted"/>
<sequence>MEKEEAKMKKTSIFLSVVILCSIVCMFTPLLYTKQATSSIKDVEGDRNILKGISFASYVNIHNNYVLISFDENTKEHHSIQKYYDEDSESTAYLEYYCKDNCKTITDWKIKEETETNDYVEYTRQIDKADIYLTLQGSKLPYEYLSLKTDLYYTADNEHQIIQSSDTIASEDKEIYSSDPLTTTFDEPSKIQSNFDFEQDDFFTVPFSNQNMKGQNYIYHVKRKKDVSLSELRSQAYQNFTEAYTIEKLKKLDMSYNYLGVRLFPNYFLVFSEKNHQLYLTKYDHSANRIDELILEGDSTIEQVFQNDAYMCFIHNGKLYIINTATMRIEESVASDFIQNIEKKHGIDDILYQDGIIYTLWHNFKEPKAYDTLIQVIDNEKILYTGTLSVFSAENYSSSSNFQSYYPFLAPFRFKR</sequence>
<feature type="transmembrane region" description="Helical" evidence="1">
    <location>
        <begin position="12"/>
        <end position="32"/>
    </location>
</feature>
<evidence type="ECO:0000313" key="3">
    <source>
        <dbReference type="Proteomes" id="UP000004090"/>
    </source>
</evidence>
<gene>
    <name evidence="2" type="ORF">EUBDOL_00982</name>
</gene>